<feature type="coiled-coil region" evidence="4">
    <location>
        <begin position="395"/>
        <end position="494"/>
    </location>
</feature>
<feature type="coiled-coil region" evidence="4">
    <location>
        <begin position="187"/>
        <end position="296"/>
    </location>
</feature>
<feature type="coiled-coil region" evidence="4">
    <location>
        <begin position="323"/>
        <end position="357"/>
    </location>
</feature>
<dbReference type="Pfam" id="PF13558">
    <property type="entry name" value="SbcC_Walker_B"/>
    <property type="match status" value="1"/>
</dbReference>
<comment type="subunit">
    <text evidence="2">Heterodimer of SbcC and SbcD.</text>
</comment>
<dbReference type="InterPro" id="IPR027417">
    <property type="entry name" value="P-loop_NTPase"/>
</dbReference>
<gene>
    <name evidence="6" type="ORF">QUW44_09320</name>
</gene>
<sequence>MRPLKIELQNFGPYEDTVVDFEEFDKRSLFLVSGNTGAGKTTIFDAMCYALFGKTTSEQRSATALRSDFAAPDKETRVTFTFQHQGQTYRIMRKPKQTLIGRRGRPVDHNQAVELIYPLESDQPHAITKIKEADAFITDLLNLTRDQFRQIVLLPQGKFRQFLDSDSNTKEELLRDLFNTTIYDQWAQQLKEQLANRKHDLAAQENKLQTIKGRVTTVDAELSNDEWLAAVENQLKALHQELTKLSQQKDAQQMQVNQITKQLHDEQDLQHWMKELTAAKQQAKQLAAQKDLMADRQAQLADLQWFREHQVAFQQWQDGEQHAADQQKQLTKLTAQLQKLSGRLQDSEQGYQNLAAKQPAMEKLRDQAHELSKKLPLFAELNRLLAQVKKDQQGLTTAQQQRGAHQEQLAALNRQITAVTSQLAAHGDLEATRRTLDQQQRHYDDLQRAQKVLQDLRAAQQDASRQQAQLAAKLKQQATMVEQQTQQLADLNDADVRYQIARLATKLKPGSPCPVCGALDHPQPAQVDDQAVMVRDKELQAASDRLQASRDTQSRTAERAKQVQSQLADLQNQVAAAQAQLAQLLDSDELPNDWAAQITRYGQQLQAAVKDLQDQQQTAAQEQQTLEKLQQQVPTLEEALKKDEAALQQVQQELTKDQTILQTKQAELPEVLGDEATVKKQVANLQERFAQFTDQLQAADKERHVAAQQRAVTENSLATVKDDHATLIKQQAERHGQLSRALKDYRTDLAWDFWDQTQEQLPQLAKLQTVIRDYQTQVHDNEQQVQWLTTQIADRPAPDIEKTQETLRQAQEALSKLQQDVAQHNLQQDHLTQGQKDVMRLLKANGRQEKELTAFQTLTDVVTGNTENHLSLERYVLQAYFQEVLTAANVQLDRLTNGRYQFELSNDRHGAGAKWSGLEVNVYDDNAGKTRSVRTLSGGESFMASLALALALCQIIQEQSGGISIDALFVDEGFGSLDQTALADALRALQELEGHRMIGIISHVTELEEQIPDQLRVTSVNGRSKIFYQHDVQA</sequence>
<comment type="similarity">
    <text evidence="1">Belongs to the SMC family. SbcC subfamily.</text>
</comment>
<evidence type="ECO:0000256" key="4">
    <source>
        <dbReference type="SAM" id="Coils"/>
    </source>
</evidence>
<keyword evidence="4" id="KW-0175">Coiled coil</keyword>
<keyword evidence="7" id="KW-1185">Reference proteome</keyword>
<feature type="coiled-coil region" evidence="4">
    <location>
        <begin position="764"/>
        <end position="827"/>
    </location>
</feature>
<reference evidence="6 7" key="2">
    <citation type="submission" date="2023-06" db="EMBL/GenBank/DDBJ databases">
        <authorList>
            <person name="Zeman M."/>
            <person name="Kubasova T."/>
            <person name="Jahodarova E."/>
            <person name="Nykrynova M."/>
            <person name="Rychlik I."/>
        </authorList>
    </citation>
    <scope>NUCLEOTIDE SEQUENCE [LARGE SCALE GENOMIC DNA]</scope>
    <source>
        <strain evidence="6 7">161_Gplus</strain>
    </source>
</reference>
<dbReference type="PANTHER" id="PTHR32114">
    <property type="entry name" value="ABC TRANSPORTER ABCH.3"/>
    <property type="match status" value="1"/>
</dbReference>
<evidence type="ECO:0000256" key="2">
    <source>
        <dbReference type="ARBA" id="ARBA00011322"/>
    </source>
</evidence>
<dbReference type="EMBL" id="JAUDDW010000055">
    <property type="protein sequence ID" value="MDM8267318.1"/>
    <property type="molecule type" value="Genomic_DNA"/>
</dbReference>
<reference evidence="7" key="1">
    <citation type="submission" date="2023-06" db="EMBL/GenBank/DDBJ databases">
        <title>Identification and characterization of horizontal gene transfer across gut microbiota members of farm animals based on homology search.</title>
        <authorList>
            <person name="Zeman M."/>
            <person name="Kubasova T."/>
            <person name="Jahodarova E."/>
            <person name="Nykrynova M."/>
            <person name="Rychlik I."/>
        </authorList>
    </citation>
    <scope>NUCLEOTIDE SEQUENCE [LARGE SCALE GENOMIC DNA]</scope>
    <source>
        <strain evidence="7">161_Gplus</strain>
    </source>
</reference>
<dbReference type="SUPFAM" id="SSF52540">
    <property type="entry name" value="P-loop containing nucleoside triphosphate hydrolases"/>
    <property type="match status" value="1"/>
</dbReference>
<feature type="domain" description="Rad50/SbcC-type AAA" evidence="5">
    <location>
        <begin position="5"/>
        <end position="212"/>
    </location>
</feature>
<accession>A0ABT7V067</accession>
<evidence type="ECO:0000259" key="5">
    <source>
        <dbReference type="Pfam" id="PF13476"/>
    </source>
</evidence>
<protein>
    <recommendedName>
        <fullName evidence="3">Nuclease SbcCD subunit C</fullName>
    </recommendedName>
</protein>
<evidence type="ECO:0000256" key="3">
    <source>
        <dbReference type="ARBA" id="ARBA00013368"/>
    </source>
</evidence>
<dbReference type="Pfam" id="PF13476">
    <property type="entry name" value="AAA_23"/>
    <property type="match status" value="1"/>
</dbReference>
<dbReference type="Gene3D" id="3.40.50.300">
    <property type="entry name" value="P-loop containing nucleotide triphosphate hydrolases"/>
    <property type="match status" value="2"/>
</dbReference>
<dbReference type="PANTHER" id="PTHR32114:SF2">
    <property type="entry name" value="ABC TRANSPORTER ABCH.3"/>
    <property type="match status" value="1"/>
</dbReference>
<organism evidence="6 7">
    <name type="scientific">Limosilactobacillus pontis</name>
    <dbReference type="NCBI Taxonomy" id="35787"/>
    <lineage>
        <taxon>Bacteria</taxon>
        <taxon>Bacillati</taxon>
        <taxon>Bacillota</taxon>
        <taxon>Bacilli</taxon>
        <taxon>Lactobacillales</taxon>
        <taxon>Lactobacillaceae</taxon>
        <taxon>Limosilactobacillus</taxon>
    </lineage>
</organism>
<evidence type="ECO:0000313" key="7">
    <source>
        <dbReference type="Proteomes" id="UP001529343"/>
    </source>
</evidence>
<dbReference type="InterPro" id="IPR038729">
    <property type="entry name" value="Rad50/SbcC_AAA"/>
</dbReference>
<evidence type="ECO:0000256" key="1">
    <source>
        <dbReference type="ARBA" id="ARBA00006930"/>
    </source>
</evidence>
<feature type="coiled-coil region" evidence="4">
    <location>
        <begin position="553"/>
        <end position="653"/>
    </location>
</feature>
<name>A0ABT7V067_9LACO</name>
<dbReference type="RefSeq" id="WP_289586669.1">
    <property type="nucleotide sequence ID" value="NZ_JAUDDW010000055.1"/>
</dbReference>
<comment type="caution">
    <text evidence="6">The sequence shown here is derived from an EMBL/GenBank/DDBJ whole genome shotgun (WGS) entry which is preliminary data.</text>
</comment>
<proteinExistence type="inferred from homology"/>
<evidence type="ECO:0000313" key="6">
    <source>
        <dbReference type="EMBL" id="MDM8267318.1"/>
    </source>
</evidence>
<dbReference type="Proteomes" id="UP001529343">
    <property type="component" value="Unassembled WGS sequence"/>
</dbReference>